<protein>
    <submittedName>
        <fullName evidence="8">Deoxyribodipyrimidine photo-lyase</fullName>
    </submittedName>
</protein>
<comment type="caution">
    <text evidence="8">The sequence shown here is derived from an EMBL/GenBank/DDBJ whole genome shotgun (WGS) entry which is preliminary data.</text>
</comment>
<dbReference type="Pfam" id="PF03441">
    <property type="entry name" value="FAD_binding_7"/>
    <property type="match status" value="1"/>
</dbReference>
<dbReference type="InterPro" id="IPR006050">
    <property type="entry name" value="DNA_photolyase_N"/>
</dbReference>
<dbReference type="Gene3D" id="1.25.40.80">
    <property type="match status" value="1"/>
</dbReference>
<dbReference type="Gene3D" id="1.10.579.10">
    <property type="entry name" value="DNA Cyclobutane Dipyrimidine Photolyase, subunit A, domain 3"/>
    <property type="match status" value="1"/>
</dbReference>
<dbReference type="InterPro" id="IPR036155">
    <property type="entry name" value="Crypto/Photolyase_N_sf"/>
</dbReference>
<feature type="compositionally biased region" description="Basic and acidic residues" evidence="6">
    <location>
        <begin position="434"/>
        <end position="472"/>
    </location>
</feature>
<gene>
    <name evidence="8" type="ORF">GCM10009737_23810</name>
</gene>
<keyword evidence="4 5" id="KW-0157">Chromophore</keyword>
<dbReference type="PRINTS" id="PR00147">
    <property type="entry name" value="DNAPHOTLYASE"/>
</dbReference>
<dbReference type="Proteomes" id="UP001501612">
    <property type="component" value="Unassembled WGS sequence"/>
</dbReference>
<sequence>MAAGAPVVPTARSGYEGDVSTSSDADPAVMWFRRDLRLADNPALVSASEAGPVLPLFVLDPALWGPSGVSRRWYLTESLRSLDASLRRRRTSLSVVRGKPERQVVLAAQAVDATRVFVAEDFGPYGRERDERVEEALDAAGIELVRVGSPYAVAPGTVVNGSGKNYQVFTPFSRAWADIGWEEPCAAPTGGSWLELDSTVEIPTVDLPDGLEPPAAGEAAAAQRWADFVDADVTDYDDERDRPDHDRTSRMSTHLKYGEIHPRTILADLAGSGGKGRTTYRTEIAWREFYADVLFRRPDSARDYYKPEFARMSYASPGDDFDAWREGRTGFPIVDAGMRQLAASGWMHNRLRMITASFLVKDLHVEWQHGARHFLGLLADGDLASNNHGWQWVAGSGTDASPYFRIFNPTTQGKKFDPRGDYIRRWVPELADVADPHDPSPDDRDRVDYPHPLVDHKAERQEALDRYAEIKQ</sequence>
<dbReference type="PANTHER" id="PTHR11455:SF9">
    <property type="entry name" value="CRYPTOCHROME CIRCADIAN CLOCK 5 ISOFORM X1"/>
    <property type="match status" value="1"/>
</dbReference>
<dbReference type="Gene3D" id="3.40.50.620">
    <property type="entry name" value="HUPs"/>
    <property type="match status" value="1"/>
</dbReference>
<dbReference type="InterPro" id="IPR036134">
    <property type="entry name" value="Crypto/Photolyase_FAD-like_sf"/>
</dbReference>
<keyword evidence="9" id="KW-1185">Reference proteome</keyword>
<dbReference type="Pfam" id="PF00875">
    <property type="entry name" value="DNA_photolyase"/>
    <property type="match status" value="1"/>
</dbReference>
<dbReference type="EMBL" id="BAAAMY010000005">
    <property type="protein sequence ID" value="GAA1921563.1"/>
    <property type="molecule type" value="Genomic_DNA"/>
</dbReference>
<dbReference type="InterPro" id="IPR018394">
    <property type="entry name" value="DNA_photolyase_1_CS_C"/>
</dbReference>
<evidence type="ECO:0000256" key="4">
    <source>
        <dbReference type="ARBA" id="ARBA00022991"/>
    </source>
</evidence>
<dbReference type="PANTHER" id="PTHR11455">
    <property type="entry name" value="CRYPTOCHROME"/>
    <property type="match status" value="1"/>
</dbReference>
<dbReference type="SUPFAM" id="SSF48173">
    <property type="entry name" value="Cryptochrome/photolyase FAD-binding domain"/>
    <property type="match status" value="1"/>
</dbReference>
<evidence type="ECO:0000256" key="6">
    <source>
        <dbReference type="SAM" id="MobiDB-lite"/>
    </source>
</evidence>
<dbReference type="SUPFAM" id="SSF52425">
    <property type="entry name" value="Cryptochrome/photolyase, N-terminal domain"/>
    <property type="match status" value="1"/>
</dbReference>
<evidence type="ECO:0000313" key="9">
    <source>
        <dbReference type="Proteomes" id="UP001501612"/>
    </source>
</evidence>
<evidence type="ECO:0000313" key="8">
    <source>
        <dbReference type="EMBL" id="GAA1921563.1"/>
    </source>
</evidence>
<evidence type="ECO:0000256" key="1">
    <source>
        <dbReference type="ARBA" id="ARBA00001974"/>
    </source>
</evidence>
<organism evidence="8 9">
    <name type="scientific">Nocardioides lentus</name>
    <dbReference type="NCBI Taxonomy" id="338077"/>
    <lineage>
        <taxon>Bacteria</taxon>
        <taxon>Bacillati</taxon>
        <taxon>Actinomycetota</taxon>
        <taxon>Actinomycetes</taxon>
        <taxon>Propionibacteriales</taxon>
        <taxon>Nocardioidaceae</taxon>
        <taxon>Nocardioides</taxon>
    </lineage>
</organism>
<dbReference type="InterPro" id="IPR002081">
    <property type="entry name" value="Cryptochrome/DNA_photolyase_1"/>
</dbReference>
<evidence type="ECO:0000259" key="7">
    <source>
        <dbReference type="PROSITE" id="PS51645"/>
    </source>
</evidence>
<evidence type="ECO:0000256" key="2">
    <source>
        <dbReference type="ARBA" id="ARBA00022630"/>
    </source>
</evidence>
<evidence type="ECO:0000256" key="5">
    <source>
        <dbReference type="RuleBase" id="RU004182"/>
    </source>
</evidence>
<dbReference type="PROSITE" id="PS00394">
    <property type="entry name" value="DNA_PHOTOLYASES_1_1"/>
    <property type="match status" value="1"/>
</dbReference>
<feature type="region of interest" description="Disordered" evidence="6">
    <location>
        <begin position="432"/>
        <end position="472"/>
    </location>
</feature>
<comment type="cofactor">
    <cofactor evidence="1">
        <name>FAD</name>
        <dbReference type="ChEBI" id="CHEBI:57692"/>
    </cofactor>
</comment>
<comment type="similarity">
    <text evidence="5">Belongs to the DNA photolyase family.</text>
</comment>
<keyword evidence="3 5" id="KW-0274">FAD</keyword>
<dbReference type="PROSITE" id="PS51645">
    <property type="entry name" value="PHR_CRY_ALPHA_BETA"/>
    <property type="match status" value="1"/>
</dbReference>
<evidence type="ECO:0000256" key="3">
    <source>
        <dbReference type="ARBA" id="ARBA00022827"/>
    </source>
</evidence>
<keyword evidence="2 5" id="KW-0285">Flavoprotein</keyword>
<feature type="domain" description="Photolyase/cryptochrome alpha/beta" evidence="7">
    <location>
        <begin position="26"/>
        <end position="152"/>
    </location>
</feature>
<reference evidence="8 9" key="1">
    <citation type="journal article" date="2019" name="Int. J. Syst. Evol. Microbiol.">
        <title>The Global Catalogue of Microorganisms (GCM) 10K type strain sequencing project: providing services to taxonomists for standard genome sequencing and annotation.</title>
        <authorList>
            <consortium name="The Broad Institute Genomics Platform"/>
            <consortium name="The Broad Institute Genome Sequencing Center for Infectious Disease"/>
            <person name="Wu L."/>
            <person name="Ma J."/>
        </authorList>
    </citation>
    <scope>NUCLEOTIDE SEQUENCE [LARGE SCALE GENOMIC DNA]</scope>
    <source>
        <strain evidence="8 9">JCM 14046</strain>
    </source>
</reference>
<feature type="region of interest" description="Disordered" evidence="6">
    <location>
        <begin position="1"/>
        <end position="22"/>
    </location>
</feature>
<dbReference type="PROSITE" id="PS00691">
    <property type="entry name" value="DNA_PHOTOLYASES_1_2"/>
    <property type="match status" value="1"/>
</dbReference>
<dbReference type="InterPro" id="IPR005101">
    <property type="entry name" value="Cryptochr/Photolyase_FAD-bd"/>
</dbReference>
<accession>A0ABN2PIM7</accession>
<proteinExistence type="inferred from homology"/>
<dbReference type="InterPro" id="IPR014729">
    <property type="entry name" value="Rossmann-like_a/b/a_fold"/>
</dbReference>
<name>A0ABN2PIM7_9ACTN</name>